<dbReference type="Pfam" id="PF13380">
    <property type="entry name" value="CoA_binding_2"/>
    <property type="match status" value="1"/>
</dbReference>
<dbReference type="Pfam" id="PF13549">
    <property type="entry name" value="ATP-grasp_5"/>
    <property type="match status" value="1"/>
</dbReference>
<dbReference type="Gene3D" id="3.40.50.720">
    <property type="entry name" value="NAD(P)-binding Rossmann-like Domain"/>
    <property type="match status" value="1"/>
</dbReference>
<dbReference type="Gene3D" id="3.30.1490.20">
    <property type="entry name" value="ATP-grasp fold, A domain"/>
    <property type="match status" value="1"/>
</dbReference>
<dbReference type="SUPFAM" id="SSF56059">
    <property type="entry name" value="Glutathione synthetase ATP-binding domain-like"/>
    <property type="match status" value="1"/>
</dbReference>
<evidence type="ECO:0000256" key="3">
    <source>
        <dbReference type="ARBA" id="ARBA00022840"/>
    </source>
</evidence>
<keyword evidence="1" id="KW-0436">Ligase</keyword>
<name>A0A0G1B433_9BACT</name>
<dbReference type="InterPro" id="IPR013815">
    <property type="entry name" value="ATP_grasp_subdomain_1"/>
</dbReference>
<keyword evidence="2" id="KW-0547">Nucleotide-binding</keyword>
<protein>
    <submittedName>
        <fullName evidence="5">Putative acyl-CoA synthetase</fullName>
    </submittedName>
</protein>
<feature type="domain" description="CoA-binding" evidence="4">
    <location>
        <begin position="4"/>
        <end position="101"/>
    </location>
</feature>
<dbReference type="InterPro" id="IPR003781">
    <property type="entry name" value="CoA-bd"/>
</dbReference>
<proteinExistence type="predicted"/>
<sequence length="681" mass="73764">MKKIFHPASVAVIGASVKKEKIGGILIDNLLTAGYKGEIYPINPKYNQIKDLKCYQSVKEIKAPIDLAIIAIPAQKVPAVLIECATAKKAVKNFIIISAGFSEAGPVGQKLEKQILAIAQKYRLQIIGPNCLGIINTGNGLNASFAPNNFLAGNVGLISQSGAFAAAALDLGKKENLGFSSIVTIGNKTVLDETDFLEYFATDKKTKAIGVYLENIKRGAKFLAALKKTAKAKPIVIIKAGATVKTRAAIVSHTGAMAGDEEIAESLIEDCNGVSAQSISEFFAYLKMFSYFKAPKNKLVVLVTNAGGPGIMAADAVVKSSILNLYEFSESEKNTFKKILPNAGSYSNPLDLRGDATNLHYDAAIKELSKNKNIGSLIVIATAQSQTNAPAIWQSVASAQSYCPFPAIPTIMSDSITPLLASKTVLANFHDPLYAIKAIEKYYLWQNKKNTSIAFAEKIKINSARQRKSNGYLQEIKTRGRSVLLFSEALNVGKLYGLNVLPAPRISSLDLKKINYPAVLKIDTDKILHKNKAGGLIQNIKNPSELLDSMKILRSKFPKTDLIVQPQTKPGLELIIGAKHDDNFGPIIMLGVGGITAEIVNAKIFLSPMGNLKYLKEKIQNSLIGKLLAKQKINISLVAKEVKKVCELALENPSIKELDLNPILFYPNENPVIIDIKVICK</sequence>
<dbReference type="InterPro" id="IPR016102">
    <property type="entry name" value="Succinyl-CoA_synth-like"/>
</dbReference>
<evidence type="ECO:0000256" key="1">
    <source>
        <dbReference type="ARBA" id="ARBA00022598"/>
    </source>
</evidence>
<dbReference type="Pfam" id="PF13607">
    <property type="entry name" value="Succ_CoA_lig"/>
    <property type="match status" value="1"/>
</dbReference>
<dbReference type="AlphaFoldDB" id="A0A0G1B433"/>
<dbReference type="SUPFAM" id="SSF51735">
    <property type="entry name" value="NAD(P)-binding Rossmann-fold domains"/>
    <property type="match status" value="1"/>
</dbReference>
<comment type="caution">
    <text evidence="5">The sequence shown here is derived from an EMBL/GenBank/DDBJ whole genome shotgun (WGS) entry which is preliminary data.</text>
</comment>
<dbReference type="InterPro" id="IPR032875">
    <property type="entry name" value="Succ_CoA_lig_flav_dom"/>
</dbReference>
<dbReference type="Gene3D" id="3.30.470.20">
    <property type="entry name" value="ATP-grasp fold, B domain"/>
    <property type="match status" value="1"/>
</dbReference>
<dbReference type="SUPFAM" id="SSF52210">
    <property type="entry name" value="Succinyl-CoA synthetase domains"/>
    <property type="match status" value="2"/>
</dbReference>
<dbReference type="InterPro" id="IPR051538">
    <property type="entry name" value="Acyl-CoA_Synth/Transferase"/>
</dbReference>
<dbReference type="Gene3D" id="3.40.50.261">
    <property type="entry name" value="Succinyl-CoA synthetase domains"/>
    <property type="match status" value="2"/>
</dbReference>
<dbReference type="SMART" id="SM00881">
    <property type="entry name" value="CoA_binding"/>
    <property type="match status" value="1"/>
</dbReference>
<dbReference type="InterPro" id="IPR043938">
    <property type="entry name" value="Ligase_CoA_dom"/>
</dbReference>
<evidence type="ECO:0000256" key="2">
    <source>
        <dbReference type="ARBA" id="ARBA00022741"/>
    </source>
</evidence>
<evidence type="ECO:0000313" key="6">
    <source>
        <dbReference type="Proteomes" id="UP000034516"/>
    </source>
</evidence>
<dbReference type="PANTHER" id="PTHR43334">
    <property type="entry name" value="ACETATE--COA LIGASE [ADP-FORMING]"/>
    <property type="match status" value="1"/>
</dbReference>
<organism evidence="5 6">
    <name type="scientific">Candidatus Kuenenbacteria bacterium GW2011_GWA2_42_15</name>
    <dbReference type="NCBI Taxonomy" id="1618677"/>
    <lineage>
        <taxon>Bacteria</taxon>
        <taxon>Candidatus Kueneniibacteriota</taxon>
    </lineage>
</organism>
<keyword evidence="3" id="KW-0067">ATP-binding</keyword>
<dbReference type="Pfam" id="PF19045">
    <property type="entry name" value="Ligase_CoA_2"/>
    <property type="match status" value="1"/>
</dbReference>
<dbReference type="EMBL" id="LCCW01000033">
    <property type="protein sequence ID" value="KKS41091.1"/>
    <property type="molecule type" value="Genomic_DNA"/>
</dbReference>
<accession>A0A0G1B433</accession>
<evidence type="ECO:0000313" key="5">
    <source>
        <dbReference type="EMBL" id="KKS41091.1"/>
    </source>
</evidence>
<reference evidence="5 6" key="1">
    <citation type="journal article" date="2015" name="Nature">
        <title>rRNA introns, odd ribosomes, and small enigmatic genomes across a large radiation of phyla.</title>
        <authorList>
            <person name="Brown C.T."/>
            <person name="Hug L.A."/>
            <person name="Thomas B.C."/>
            <person name="Sharon I."/>
            <person name="Castelle C.J."/>
            <person name="Singh A."/>
            <person name="Wilkins M.J."/>
            <person name="Williams K.H."/>
            <person name="Banfield J.F."/>
        </authorList>
    </citation>
    <scope>NUCLEOTIDE SEQUENCE [LARGE SCALE GENOMIC DNA]</scope>
</reference>
<dbReference type="PATRIC" id="fig|1618677.3.peg.619"/>
<dbReference type="GO" id="GO:0005524">
    <property type="term" value="F:ATP binding"/>
    <property type="evidence" value="ECO:0007669"/>
    <property type="project" value="UniProtKB-KW"/>
</dbReference>
<dbReference type="GO" id="GO:0043758">
    <property type="term" value="F:acetate-CoA ligase (ADP-forming) activity"/>
    <property type="evidence" value="ECO:0007669"/>
    <property type="project" value="InterPro"/>
</dbReference>
<dbReference type="InterPro" id="IPR036291">
    <property type="entry name" value="NAD(P)-bd_dom_sf"/>
</dbReference>
<dbReference type="PANTHER" id="PTHR43334:SF2">
    <property type="entry name" value="ACETATE--COA LIGASE [ADP-FORMING]"/>
    <property type="match status" value="1"/>
</dbReference>
<gene>
    <name evidence="5" type="ORF">UV02_C0033G0030</name>
</gene>
<evidence type="ECO:0000259" key="4">
    <source>
        <dbReference type="SMART" id="SM00881"/>
    </source>
</evidence>
<dbReference type="Proteomes" id="UP000034516">
    <property type="component" value="Unassembled WGS sequence"/>
</dbReference>